<dbReference type="AlphaFoldDB" id="A0A7J7F099"/>
<dbReference type="Gene3D" id="2.40.50.140">
    <property type="entry name" value="Nucleic acid-binding proteins"/>
    <property type="match status" value="1"/>
</dbReference>
<keyword evidence="3" id="KW-1185">Reference proteome</keyword>
<dbReference type="GO" id="GO:0003729">
    <property type="term" value="F:mRNA binding"/>
    <property type="evidence" value="ECO:0007669"/>
    <property type="project" value="TreeGrafter"/>
</dbReference>
<dbReference type="PANTHER" id="PTHR46109:SF2">
    <property type="entry name" value="PROTEIN LIN-28 HOMOLOG A"/>
    <property type="match status" value="1"/>
</dbReference>
<proteinExistence type="predicted"/>
<sequence>MGSASNQQFAGGSTKVLEEPQLSRDADICEWVSVHMGFGFLSTTTASGSCSTPTVDVFEFLSQLHTQRFQSPNWSERVQFTFQKSTKGLESPQSPALKVFCTGSERHQRGRRQRETEAIAVEV</sequence>
<gene>
    <name evidence="2" type="ORF">HPG69_012494</name>
</gene>
<evidence type="ECO:0000313" key="2">
    <source>
        <dbReference type="EMBL" id="KAF5921445.1"/>
    </source>
</evidence>
<evidence type="ECO:0000313" key="3">
    <source>
        <dbReference type="Proteomes" id="UP000551758"/>
    </source>
</evidence>
<comment type="caution">
    <text evidence="2">The sequence shown here is derived from an EMBL/GenBank/DDBJ whole genome shotgun (WGS) entry which is preliminary data.</text>
</comment>
<dbReference type="Proteomes" id="UP000551758">
    <property type="component" value="Unassembled WGS sequence"/>
</dbReference>
<reference evidence="2 3" key="1">
    <citation type="journal article" date="2020" name="Mol. Biol. Evol.">
        <title>Interspecific Gene Flow and the Evolution of Specialization in Black and White Rhinoceros.</title>
        <authorList>
            <person name="Moodley Y."/>
            <person name="Westbury M.V."/>
            <person name="Russo I.M."/>
            <person name="Gopalakrishnan S."/>
            <person name="Rakotoarivelo A."/>
            <person name="Olsen R.A."/>
            <person name="Prost S."/>
            <person name="Tunstall T."/>
            <person name="Ryder O.A."/>
            <person name="Dalen L."/>
            <person name="Bruford M.W."/>
        </authorList>
    </citation>
    <scope>NUCLEOTIDE SEQUENCE [LARGE SCALE GENOMIC DNA]</scope>
    <source>
        <strain evidence="2">SBR-YM</strain>
        <tissue evidence="2">Skin</tissue>
    </source>
</reference>
<dbReference type="GO" id="GO:0005634">
    <property type="term" value="C:nucleus"/>
    <property type="evidence" value="ECO:0007669"/>
    <property type="project" value="TreeGrafter"/>
</dbReference>
<name>A0A7J7F099_DICBM</name>
<feature type="region of interest" description="Disordered" evidence="1">
    <location>
        <begin position="104"/>
        <end position="123"/>
    </location>
</feature>
<dbReference type="InterPro" id="IPR051373">
    <property type="entry name" value="Lin-28_RNA-binding"/>
</dbReference>
<protein>
    <submittedName>
        <fullName evidence="2">Uncharacterized protein</fullName>
    </submittedName>
</protein>
<accession>A0A7J7F099</accession>
<evidence type="ECO:0000256" key="1">
    <source>
        <dbReference type="SAM" id="MobiDB-lite"/>
    </source>
</evidence>
<dbReference type="PANTHER" id="PTHR46109">
    <property type="entry name" value="PROTEIN LIN-28"/>
    <property type="match status" value="1"/>
</dbReference>
<dbReference type="EMBL" id="JACDTQ010001659">
    <property type="protein sequence ID" value="KAF5921445.1"/>
    <property type="molecule type" value="Genomic_DNA"/>
</dbReference>
<dbReference type="GO" id="GO:0031054">
    <property type="term" value="P:pre-miRNA processing"/>
    <property type="evidence" value="ECO:0007669"/>
    <property type="project" value="TreeGrafter"/>
</dbReference>
<dbReference type="GO" id="GO:0005737">
    <property type="term" value="C:cytoplasm"/>
    <property type="evidence" value="ECO:0007669"/>
    <property type="project" value="TreeGrafter"/>
</dbReference>
<dbReference type="InterPro" id="IPR012340">
    <property type="entry name" value="NA-bd_OB-fold"/>
</dbReference>
<organism evidence="2 3">
    <name type="scientific">Diceros bicornis minor</name>
    <name type="common">South-central black rhinoceros</name>
    <dbReference type="NCBI Taxonomy" id="77932"/>
    <lineage>
        <taxon>Eukaryota</taxon>
        <taxon>Metazoa</taxon>
        <taxon>Chordata</taxon>
        <taxon>Craniata</taxon>
        <taxon>Vertebrata</taxon>
        <taxon>Euteleostomi</taxon>
        <taxon>Mammalia</taxon>
        <taxon>Eutheria</taxon>
        <taxon>Laurasiatheria</taxon>
        <taxon>Perissodactyla</taxon>
        <taxon>Rhinocerotidae</taxon>
        <taxon>Diceros</taxon>
    </lineage>
</organism>